<comment type="caution">
    <text evidence="1">The sequence shown here is derived from an EMBL/GenBank/DDBJ whole genome shotgun (WGS) entry which is preliminary data.</text>
</comment>
<dbReference type="RefSeq" id="WP_345098516.1">
    <property type="nucleotide sequence ID" value="NZ_BAABGS010000017.1"/>
</dbReference>
<protein>
    <submittedName>
        <fullName evidence="1">Uncharacterized protein</fullName>
    </submittedName>
</protein>
<sequence length="97" mass="11478">MKMPLRRFWFFVSQVDRLRAEEEIRQLRVLAAVTSSDAYKKAIEVLQEEMGEIYIWEPLKVPPEMRVDPETGLDPEFDREGLRALKMKLAAQARTRR</sequence>
<evidence type="ECO:0000313" key="2">
    <source>
        <dbReference type="Proteomes" id="UP001597373"/>
    </source>
</evidence>
<reference evidence="2" key="1">
    <citation type="journal article" date="2019" name="Int. J. Syst. Evol. Microbiol.">
        <title>The Global Catalogue of Microorganisms (GCM) 10K type strain sequencing project: providing services to taxonomists for standard genome sequencing and annotation.</title>
        <authorList>
            <consortium name="The Broad Institute Genomics Platform"/>
            <consortium name="The Broad Institute Genome Sequencing Center for Infectious Disease"/>
            <person name="Wu L."/>
            <person name="Ma J."/>
        </authorList>
    </citation>
    <scope>NUCLEOTIDE SEQUENCE [LARGE SCALE GENOMIC DNA]</scope>
    <source>
        <strain evidence="2">KCTC 23707</strain>
    </source>
</reference>
<gene>
    <name evidence="1" type="ORF">ACFSMZ_15160</name>
</gene>
<proteinExistence type="predicted"/>
<dbReference type="Proteomes" id="UP001597373">
    <property type="component" value="Unassembled WGS sequence"/>
</dbReference>
<organism evidence="1 2">
    <name type="scientific">Chelativorans composti</name>
    <dbReference type="NCBI Taxonomy" id="768533"/>
    <lineage>
        <taxon>Bacteria</taxon>
        <taxon>Pseudomonadati</taxon>
        <taxon>Pseudomonadota</taxon>
        <taxon>Alphaproteobacteria</taxon>
        <taxon>Hyphomicrobiales</taxon>
        <taxon>Phyllobacteriaceae</taxon>
        <taxon>Chelativorans</taxon>
    </lineage>
</organism>
<evidence type="ECO:0000313" key="1">
    <source>
        <dbReference type="EMBL" id="MFD2261087.1"/>
    </source>
</evidence>
<keyword evidence="2" id="KW-1185">Reference proteome</keyword>
<name>A0ABW5DJF7_9HYPH</name>
<dbReference type="EMBL" id="JBHUIR010000059">
    <property type="protein sequence ID" value="MFD2261087.1"/>
    <property type="molecule type" value="Genomic_DNA"/>
</dbReference>
<accession>A0ABW5DJF7</accession>